<comment type="similarity">
    <text evidence="1">Belongs to the Rv1128c/1148c/1588c/1702c/1945/3466 family.</text>
</comment>
<dbReference type="EMBL" id="BAAAOF010000007">
    <property type="protein sequence ID" value="GAA1937480.1"/>
    <property type="molecule type" value="Genomic_DNA"/>
</dbReference>
<comment type="caution">
    <text evidence="4">The sequence shown here is derived from an EMBL/GenBank/DDBJ whole genome shotgun (WGS) entry which is preliminary data.</text>
</comment>
<sequence>MKFAPSSTPDARLLAAASAVARVCDGRRLADIVGSLDDDDLLDAMRDAAAARDAADVLLAAMSAEVGRRSARELGYSGLAQRKGHRNVTSLVQNITGQSRGDVFKTIRAGEDLVARVDLEPDAALSTPVAPRWLELLRRALASGQVSQAQFHAIRTGLGEPPVDRYPELDPGFLPEAWAKAVEILLTESGSTPVEELRNAARTARDRLDPVGVTLRFEQRFQARSLRTWVDEQGQHQARIVFDDEAAAWVHSILGAALRPRRGPRFVGTDAADEATSARVDDRSNEQLQYDTLMAILRTGANADPGQAFGDRQPGVRVIVEATAITDAGERGRMRVSGVGHLEDSGAALPGGVIEKMLCDAGATAVELDSFGRPLDVGRDQRLFTRKQRIAIAARDGGCVWPSCVAPISQCEFHHSDHWWADHGRTDVDDGVPLCRSCHMRLHNQGWRITRSRDPLTGLGSYWLHPPPDPVTGEVDDPIALRSKSPRRFQAA</sequence>
<dbReference type="InterPro" id="IPR003615">
    <property type="entry name" value="HNH_nuc"/>
</dbReference>
<evidence type="ECO:0000259" key="3">
    <source>
        <dbReference type="SMART" id="SM00507"/>
    </source>
</evidence>
<evidence type="ECO:0000256" key="1">
    <source>
        <dbReference type="ARBA" id="ARBA00023450"/>
    </source>
</evidence>
<feature type="domain" description="HNH nuclease" evidence="3">
    <location>
        <begin position="387"/>
        <end position="440"/>
    </location>
</feature>
<reference evidence="4 5" key="1">
    <citation type="journal article" date="2019" name="Int. J. Syst. Evol. Microbiol.">
        <title>The Global Catalogue of Microorganisms (GCM) 10K type strain sequencing project: providing services to taxonomists for standard genome sequencing and annotation.</title>
        <authorList>
            <consortium name="The Broad Institute Genomics Platform"/>
            <consortium name="The Broad Institute Genome Sequencing Center for Infectious Disease"/>
            <person name="Wu L."/>
            <person name="Ma J."/>
        </authorList>
    </citation>
    <scope>NUCLEOTIDE SEQUENCE [LARGE SCALE GENOMIC DNA]</scope>
    <source>
        <strain evidence="4 5">JCM 14900</strain>
    </source>
</reference>
<dbReference type="Pfam" id="PF02720">
    <property type="entry name" value="DUF222"/>
    <property type="match status" value="1"/>
</dbReference>
<evidence type="ECO:0000256" key="2">
    <source>
        <dbReference type="SAM" id="MobiDB-lite"/>
    </source>
</evidence>
<organism evidence="4 5">
    <name type="scientific">Microbacterium aoyamense</name>
    <dbReference type="NCBI Taxonomy" id="344166"/>
    <lineage>
        <taxon>Bacteria</taxon>
        <taxon>Bacillati</taxon>
        <taxon>Actinomycetota</taxon>
        <taxon>Actinomycetes</taxon>
        <taxon>Micrococcales</taxon>
        <taxon>Microbacteriaceae</taxon>
        <taxon>Microbacterium</taxon>
    </lineage>
</organism>
<evidence type="ECO:0000313" key="4">
    <source>
        <dbReference type="EMBL" id="GAA1937480.1"/>
    </source>
</evidence>
<accession>A0ABN2PY44</accession>
<dbReference type="Pfam" id="PF01844">
    <property type="entry name" value="HNH"/>
    <property type="match status" value="1"/>
</dbReference>
<proteinExistence type="inferred from homology"/>
<dbReference type="SMART" id="SM00507">
    <property type="entry name" value="HNHc"/>
    <property type="match status" value="1"/>
</dbReference>
<name>A0ABN2PY44_9MICO</name>
<keyword evidence="5" id="KW-1185">Reference proteome</keyword>
<evidence type="ECO:0000313" key="5">
    <source>
        <dbReference type="Proteomes" id="UP001501343"/>
    </source>
</evidence>
<dbReference type="RefSeq" id="WP_248152554.1">
    <property type="nucleotide sequence ID" value="NZ_BAAAOF010000007.1"/>
</dbReference>
<gene>
    <name evidence="4" type="ORF">GCM10009775_31890</name>
</gene>
<dbReference type="InterPro" id="IPR002711">
    <property type="entry name" value="HNH"/>
</dbReference>
<protein>
    <recommendedName>
        <fullName evidence="3">HNH nuclease domain-containing protein</fullName>
    </recommendedName>
</protein>
<feature type="region of interest" description="Disordered" evidence="2">
    <location>
        <begin position="467"/>
        <end position="492"/>
    </location>
</feature>
<dbReference type="InterPro" id="IPR003870">
    <property type="entry name" value="DUF222"/>
</dbReference>
<dbReference type="Proteomes" id="UP001501343">
    <property type="component" value="Unassembled WGS sequence"/>
</dbReference>
<dbReference type="CDD" id="cd00085">
    <property type="entry name" value="HNHc"/>
    <property type="match status" value="1"/>
</dbReference>